<dbReference type="InterPro" id="IPR001387">
    <property type="entry name" value="Cro/C1-type_HTH"/>
</dbReference>
<evidence type="ECO:0000313" key="2">
    <source>
        <dbReference type="EMBL" id="RLT72494.1"/>
    </source>
</evidence>
<dbReference type="Proteomes" id="UP000278164">
    <property type="component" value="Unassembled WGS sequence"/>
</dbReference>
<accession>A0A3L7ZKS9</accession>
<dbReference type="SMART" id="SM00530">
    <property type="entry name" value="HTH_XRE"/>
    <property type="match status" value="1"/>
</dbReference>
<gene>
    <name evidence="2" type="ORF">D7V78_15440</name>
</gene>
<reference evidence="2 3" key="1">
    <citation type="submission" date="2018-09" db="EMBL/GenBank/DDBJ databases">
        <title>Murine metabolic-syndrome-specific gut microbial biobank.</title>
        <authorList>
            <person name="Liu C."/>
        </authorList>
    </citation>
    <scope>NUCLEOTIDE SEQUENCE [LARGE SCALE GENOMIC DNA]</scope>
    <source>
        <strain evidence="2 3">8-P5</strain>
    </source>
</reference>
<dbReference type="EMBL" id="RAYI01000035">
    <property type="protein sequence ID" value="RLT72494.1"/>
    <property type="molecule type" value="Genomic_DNA"/>
</dbReference>
<sequence>MGKIGCLNRLRVVMADKMLTNKWLAEQMGMSEITVSRWRSNKLQPSLAQLVEISRILKVEVQDLIEIKYNEESTQLTEENKIEYR</sequence>
<dbReference type="PROSITE" id="PS50943">
    <property type="entry name" value="HTH_CROC1"/>
    <property type="match status" value="1"/>
</dbReference>
<evidence type="ECO:0000313" key="3">
    <source>
        <dbReference type="Proteomes" id="UP000278164"/>
    </source>
</evidence>
<protein>
    <submittedName>
        <fullName evidence="2">XRE family transcriptional regulator</fullName>
    </submittedName>
</protein>
<dbReference type="Gene3D" id="1.10.260.40">
    <property type="entry name" value="lambda repressor-like DNA-binding domains"/>
    <property type="match status" value="1"/>
</dbReference>
<dbReference type="InterPro" id="IPR010982">
    <property type="entry name" value="Lambda_DNA-bd_dom_sf"/>
</dbReference>
<dbReference type="SUPFAM" id="SSF47413">
    <property type="entry name" value="lambda repressor-like DNA-binding domains"/>
    <property type="match status" value="1"/>
</dbReference>
<evidence type="ECO:0000259" key="1">
    <source>
        <dbReference type="PROSITE" id="PS50943"/>
    </source>
</evidence>
<feature type="domain" description="HTH cro/C1-type" evidence="1">
    <location>
        <begin position="24"/>
        <end position="64"/>
    </location>
</feature>
<dbReference type="CDD" id="cd00093">
    <property type="entry name" value="HTH_XRE"/>
    <property type="match status" value="1"/>
</dbReference>
<comment type="caution">
    <text evidence="2">The sequence shown here is derived from an EMBL/GenBank/DDBJ whole genome shotgun (WGS) entry which is preliminary data.</text>
</comment>
<organism evidence="2 3">
    <name type="scientific">Parabacteroides distasonis</name>
    <dbReference type="NCBI Taxonomy" id="823"/>
    <lineage>
        <taxon>Bacteria</taxon>
        <taxon>Pseudomonadati</taxon>
        <taxon>Bacteroidota</taxon>
        <taxon>Bacteroidia</taxon>
        <taxon>Bacteroidales</taxon>
        <taxon>Tannerellaceae</taxon>
        <taxon>Parabacteroides</taxon>
    </lineage>
</organism>
<name>A0A3L7ZKS9_PARDI</name>
<dbReference type="RefSeq" id="WP_121736953.1">
    <property type="nucleotide sequence ID" value="NZ_QXXG01000002.1"/>
</dbReference>
<dbReference type="OrthoDB" id="7865033at2"/>
<dbReference type="GO" id="GO:0003677">
    <property type="term" value="F:DNA binding"/>
    <property type="evidence" value="ECO:0007669"/>
    <property type="project" value="InterPro"/>
</dbReference>
<dbReference type="Pfam" id="PF13443">
    <property type="entry name" value="HTH_26"/>
    <property type="match status" value="1"/>
</dbReference>
<dbReference type="AlphaFoldDB" id="A0A3L7ZKS9"/>
<proteinExistence type="predicted"/>